<dbReference type="PATRIC" id="fig|1359184.3.peg.645"/>
<gene>
    <name evidence="1" type="ORF">OTSGILL_1352</name>
</gene>
<dbReference type="EMBL" id="LANO01000019">
    <property type="protein sequence ID" value="KJV52634.1"/>
    <property type="molecule type" value="Genomic_DNA"/>
</dbReference>
<organism evidence="1 2">
    <name type="scientific">Orientia tsutsugamushi str. Gilliam</name>
    <dbReference type="NCBI Taxonomy" id="1359184"/>
    <lineage>
        <taxon>Bacteria</taxon>
        <taxon>Pseudomonadati</taxon>
        <taxon>Pseudomonadota</taxon>
        <taxon>Alphaproteobacteria</taxon>
        <taxon>Rickettsiales</taxon>
        <taxon>Rickettsiaceae</taxon>
        <taxon>Rickettsieae</taxon>
        <taxon>Orientia</taxon>
    </lineage>
</organism>
<evidence type="ECO:0000313" key="2">
    <source>
        <dbReference type="Proteomes" id="UP000033769"/>
    </source>
</evidence>
<proteinExistence type="predicted"/>
<reference evidence="1 2" key="1">
    <citation type="submission" date="2015-02" db="EMBL/GenBank/DDBJ databases">
        <title>Genome Sequencing of Rickettsiales.</title>
        <authorList>
            <person name="Daugherty S.C."/>
            <person name="Su Q."/>
            <person name="Abolude K."/>
            <person name="Beier-Sexton M."/>
            <person name="Carlyon J.A."/>
            <person name="Carter R."/>
            <person name="Day N.P."/>
            <person name="Dumler S.J."/>
            <person name="Dyachenko V."/>
            <person name="Godinez A."/>
            <person name="Kurtti T.J."/>
            <person name="Lichay M."/>
            <person name="Mullins K.E."/>
            <person name="Ott S."/>
            <person name="Pappas-Brown V."/>
            <person name="Paris D.H."/>
            <person name="Patel P."/>
            <person name="Richards A.L."/>
            <person name="Sadzewicz L."/>
            <person name="Sears K."/>
            <person name="Seidman D."/>
            <person name="Sengamalay N."/>
            <person name="Stenos J."/>
            <person name="Tallon L.J."/>
            <person name="Vincent G."/>
            <person name="Fraser C.M."/>
            <person name="Munderloh U."/>
            <person name="Dunning-Hotopp J.C."/>
        </authorList>
    </citation>
    <scope>NUCLEOTIDE SEQUENCE [LARGE SCALE GENOMIC DNA]</scope>
    <source>
        <strain evidence="1 2">Gilliam</strain>
    </source>
</reference>
<accession>A0A0F3MDK8</accession>
<protein>
    <submittedName>
        <fullName evidence="1">Putative membrane protein</fullName>
    </submittedName>
</protein>
<name>A0A0F3MDK8_ORITS</name>
<dbReference type="Proteomes" id="UP000033769">
    <property type="component" value="Unassembled WGS sequence"/>
</dbReference>
<sequence>MYVGFMKKNTYKLAITIILLLMLLNTVIAAEKTS</sequence>
<evidence type="ECO:0000313" key="1">
    <source>
        <dbReference type="EMBL" id="KJV52634.1"/>
    </source>
</evidence>
<comment type="caution">
    <text evidence="1">The sequence shown here is derived from an EMBL/GenBank/DDBJ whole genome shotgun (WGS) entry which is preliminary data.</text>
</comment>
<dbReference type="AlphaFoldDB" id="A0A0F3MDK8"/>